<dbReference type="PANTHER" id="PTHR33365:SF7">
    <property type="entry name" value="TAT PATHWAY SIGNAL SEQUENCE"/>
    <property type="match status" value="1"/>
</dbReference>
<reference evidence="9" key="1">
    <citation type="journal article" date="2023" name="Mol. Phylogenet. Evol.">
        <title>Genome-scale phylogeny and comparative genomics of the fungal order Sordariales.</title>
        <authorList>
            <person name="Hensen N."/>
            <person name="Bonometti L."/>
            <person name="Westerberg I."/>
            <person name="Brannstrom I.O."/>
            <person name="Guillou S."/>
            <person name="Cros-Aarteil S."/>
            <person name="Calhoun S."/>
            <person name="Haridas S."/>
            <person name="Kuo A."/>
            <person name="Mondo S."/>
            <person name="Pangilinan J."/>
            <person name="Riley R."/>
            <person name="LaButti K."/>
            <person name="Andreopoulos B."/>
            <person name="Lipzen A."/>
            <person name="Chen C."/>
            <person name="Yan M."/>
            <person name="Daum C."/>
            <person name="Ng V."/>
            <person name="Clum A."/>
            <person name="Steindorff A."/>
            <person name="Ohm R.A."/>
            <person name="Martin F."/>
            <person name="Silar P."/>
            <person name="Natvig D.O."/>
            <person name="Lalanne C."/>
            <person name="Gautier V."/>
            <person name="Ament-Velasquez S.L."/>
            <person name="Kruys A."/>
            <person name="Hutchinson M.I."/>
            <person name="Powell A.J."/>
            <person name="Barry K."/>
            <person name="Miller A.N."/>
            <person name="Grigoriev I.V."/>
            <person name="Debuchy R."/>
            <person name="Gladieux P."/>
            <person name="Hiltunen Thoren M."/>
            <person name="Johannesson H."/>
        </authorList>
    </citation>
    <scope>NUCLEOTIDE SEQUENCE</scope>
    <source>
        <strain evidence="9">CBS 314.62</strain>
    </source>
</reference>
<reference evidence="9" key="2">
    <citation type="submission" date="2023-06" db="EMBL/GenBank/DDBJ databases">
        <authorList>
            <consortium name="Lawrence Berkeley National Laboratory"/>
            <person name="Haridas S."/>
            <person name="Hensen N."/>
            <person name="Bonometti L."/>
            <person name="Westerberg I."/>
            <person name="Brannstrom I.O."/>
            <person name="Guillou S."/>
            <person name="Cros-Aarteil S."/>
            <person name="Calhoun S."/>
            <person name="Kuo A."/>
            <person name="Mondo S."/>
            <person name="Pangilinan J."/>
            <person name="Riley R."/>
            <person name="Labutti K."/>
            <person name="Andreopoulos B."/>
            <person name="Lipzen A."/>
            <person name="Chen C."/>
            <person name="Yanf M."/>
            <person name="Daum C."/>
            <person name="Ng V."/>
            <person name="Clum A."/>
            <person name="Steindorff A."/>
            <person name="Ohm R."/>
            <person name="Martin F."/>
            <person name="Silar P."/>
            <person name="Natvig D."/>
            <person name="Lalanne C."/>
            <person name="Gautier V."/>
            <person name="Ament-Velasquez S.L."/>
            <person name="Kruys A."/>
            <person name="Hutchinson M.I."/>
            <person name="Powell A.J."/>
            <person name="Barry K."/>
            <person name="Miller A.N."/>
            <person name="Grigoriev I.V."/>
            <person name="Debuchy R."/>
            <person name="Gladieux P."/>
            <person name="Thoren M.H."/>
            <person name="Johannesson H."/>
        </authorList>
    </citation>
    <scope>NUCLEOTIDE SEQUENCE</scope>
    <source>
        <strain evidence="9">CBS 314.62</strain>
    </source>
</reference>
<feature type="transmembrane region" description="Helical" evidence="8">
    <location>
        <begin position="50"/>
        <end position="68"/>
    </location>
</feature>
<dbReference type="Pfam" id="PF11807">
    <property type="entry name" value="UstYa"/>
    <property type="match status" value="1"/>
</dbReference>
<accession>A0AAE0XIY3</accession>
<evidence type="ECO:0000313" key="10">
    <source>
        <dbReference type="Proteomes" id="UP001270362"/>
    </source>
</evidence>
<evidence type="ECO:0000256" key="5">
    <source>
        <dbReference type="ARBA" id="ARBA00023136"/>
    </source>
</evidence>
<name>A0AAE0XIY3_9PEZI</name>
<sequence length="270" mass="30969">MVSSAKSSRFTIMDDDEECQLLKDSNITTDPSSSPILKPRVIRAFTWTRVYILFLHILLLATASAWWSSSRAVLTQIPTQGRTWSPVQEFIRYEINGENNLDHNKHSKLSGPPTAEQEDAWDRLMKPVYFRASREELEKGGETWNDSAELIEGGYLATLGVYHELHCLRQIRLHLYKERYYPNLTDAEEGYLRVHLGQYYVYHCLESLRLTIMCHGNTALYSFIWADLKADNPVSKSASKSVCVQWSSVEGWSSSRMVSPVKSLRRPSEG</sequence>
<keyword evidence="5 8" id="KW-0472">Membrane</keyword>
<dbReference type="InterPro" id="IPR021765">
    <property type="entry name" value="UstYa-like"/>
</dbReference>
<dbReference type="GO" id="GO:0016020">
    <property type="term" value="C:membrane"/>
    <property type="evidence" value="ECO:0007669"/>
    <property type="project" value="UniProtKB-SubCell"/>
</dbReference>
<evidence type="ECO:0000256" key="3">
    <source>
        <dbReference type="ARBA" id="ARBA00022989"/>
    </source>
</evidence>
<comment type="similarity">
    <text evidence="7">Belongs to the ustYa family.</text>
</comment>
<evidence type="ECO:0000256" key="8">
    <source>
        <dbReference type="SAM" id="Phobius"/>
    </source>
</evidence>
<comment type="caution">
    <text evidence="9">The sequence shown here is derived from an EMBL/GenBank/DDBJ whole genome shotgun (WGS) entry which is preliminary data.</text>
</comment>
<evidence type="ECO:0000313" key="9">
    <source>
        <dbReference type="EMBL" id="KAK3694279.1"/>
    </source>
</evidence>
<comment type="subcellular location">
    <subcellularLocation>
        <location evidence="1">Membrane</location>
        <topology evidence="1">Single-pass membrane protein</topology>
    </subcellularLocation>
</comment>
<keyword evidence="2 8" id="KW-0812">Transmembrane</keyword>
<dbReference type="PANTHER" id="PTHR33365">
    <property type="entry name" value="YALI0B05434P"/>
    <property type="match status" value="1"/>
</dbReference>
<protein>
    <submittedName>
        <fullName evidence="9">Uncharacterized protein</fullName>
    </submittedName>
</protein>
<keyword evidence="3 8" id="KW-1133">Transmembrane helix</keyword>
<dbReference type="EMBL" id="JAULSO010000001">
    <property type="protein sequence ID" value="KAK3694279.1"/>
    <property type="molecule type" value="Genomic_DNA"/>
</dbReference>
<evidence type="ECO:0000256" key="2">
    <source>
        <dbReference type="ARBA" id="ARBA00022692"/>
    </source>
</evidence>
<keyword evidence="6" id="KW-0325">Glycoprotein</keyword>
<dbReference type="GO" id="GO:0043386">
    <property type="term" value="P:mycotoxin biosynthetic process"/>
    <property type="evidence" value="ECO:0007669"/>
    <property type="project" value="InterPro"/>
</dbReference>
<evidence type="ECO:0000256" key="1">
    <source>
        <dbReference type="ARBA" id="ARBA00004167"/>
    </source>
</evidence>
<dbReference type="AlphaFoldDB" id="A0AAE0XIY3"/>
<evidence type="ECO:0000256" key="6">
    <source>
        <dbReference type="ARBA" id="ARBA00023180"/>
    </source>
</evidence>
<evidence type="ECO:0000256" key="4">
    <source>
        <dbReference type="ARBA" id="ARBA00023026"/>
    </source>
</evidence>
<evidence type="ECO:0000256" key="7">
    <source>
        <dbReference type="ARBA" id="ARBA00035112"/>
    </source>
</evidence>
<keyword evidence="4" id="KW-0843">Virulence</keyword>
<dbReference type="Proteomes" id="UP001270362">
    <property type="component" value="Unassembled WGS sequence"/>
</dbReference>
<organism evidence="9 10">
    <name type="scientific">Podospora appendiculata</name>
    <dbReference type="NCBI Taxonomy" id="314037"/>
    <lineage>
        <taxon>Eukaryota</taxon>
        <taxon>Fungi</taxon>
        <taxon>Dikarya</taxon>
        <taxon>Ascomycota</taxon>
        <taxon>Pezizomycotina</taxon>
        <taxon>Sordariomycetes</taxon>
        <taxon>Sordariomycetidae</taxon>
        <taxon>Sordariales</taxon>
        <taxon>Podosporaceae</taxon>
        <taxon>Podospora</taxon>
    </lineage>
</organism>
<keyword evidence="10" id="KW-1185">Reference proteome</keyword>
<gene>
    <name evidence="9" type="ORF">B0T22DRAFT_496730</name>
</gene>
<proteinExistence type="inferred from homology"/>